<reference evidence="1 3" key="1">
    <citation type="submission" date="2016-02" db="EMBL/GenBank/DDBJ databases">
        <title>Draft genome sequence of Acidibacillus ferrooxidans SLC66.</title>
        <authorList>
            <person name="Oliveira G."/>
            <person name="Nancucheo I."/>
            <person name="Dall'Agnol H."/>
            <person name="Johnson B."/>
            <person name="Oliveira R."/>
            <person name="Nunes G.L."/>
            <person name="Tzotzos G."/>
            <person name="Orellana S.C."/>
            <person name="Salim A.C."/>
            <person name="Araujo F.M."/>
        </authorList>
    </citation>
    <scope>NUCLEOTIDE SEQUENCE [LARGE SCALE GENOMIC DNA]</scope>
    <source>
        <strain evidence="1 3">SLC66</strain>
    </source>
</reference>
<proteinExistence type="predicted"/>
<dbReference type="EMBL" id="MWPS01000038">
    <property type="protein sequence ID" value="OPG15244.1"/>
    <property type="molecule type" value="Genomic_DNA"/>
</dbReference>
<dbReference type="OrthoDB" id="9919831at2"/>
<dbReference type="AlphaFoldDB" id="A0A162UTS2"/>
<accession>A0A162UTS2</accession>
<gene>
    <name evidence="1" type="ORF">AYW79_05700</name>
    <name evidence="2" type="ORF">B2M26_12295</name>
</gene>
<evidence type="ECO:0000313" key="3">
    <source>
        <dbReference type="Proteomes" id="UP000077421"/>
    </source>
</evidence>
<reference evidence="2 4" key="2">
    <citation type="submission" date="2017-02" db="EMBL/GenBank/DDBJ databases">
        <title>Draft genome of Acidibacillus ferrooxidans Huett2.</title>
        <authorList>
            <person name="Schopf S."/>
        </authorList>
    </citation>
    <scope>NUCLEOTIDE SEQUENCE [LARGE SCALE GENOMIC DNA]</scope>
    <source>
        <strain evidence="2 4">Huett2</strain>
    </source>
</reference>
<evidence type="ECO:0000313" key="4">
    <source>
        <dbReference type="Proteomes" id="UP000190229"/>
    </source>
</evidence>
<dbReference type="STRING" id="1765683.B2M26_12295"/>
<comment type="caution">
    <text evidence="1">The sequence shown here is derived from an EMBL/GenBank/DDBJ whole genome shotgun (WGS) entry which is preliminary data.</text>
</comment>
<sequence>MSEFKAAPLESSDLFALHQMEQALSEKLGTPIVLVAYSSSEAKGDRFHLQADYVKQSAYAQHDL</sequence>
<organism evidence="1 3">
    <name type="scientific">Ferroacidibacillus organovorans</name>
    <dbReference type="NCBI Taxonomy" id="1765683"/>
    <lineage>
        <taxon>Bacteria</taxon>
        <taxon>Bacillati</taxon>
        <taxon>Bacillota</taxon>
        <taxon>Bacilli</taxon>
        <taxon>Bacillales</taxon>
        <taxon>Alicyclobacillaceae</taxon>
        <taxon>Ferroacidibacillus</taxon>
    </lineage>
</organism>
<dbReference type="Proteomes" id="UP000190229">
    <property type="component" value="Unassembled WGS sequence"/>
</dbReference>
<name>A0A162UTS2_9BACL</name>
<keyword evidence="4" id="KW-1185">Reference proteome</keyword>
<protein>
    <submittedName>
        <fullName evidence="1">Uncharacterized protein</fullName>
    </submittedName>
</protein>
<evidence type="ECO:0000313" key="1">
    <source>
        <dbReference type="EMBL" id="OAG94359.1"/>
    </source>
</evidence>
<dbReference type="EMBL" id="LSUQ01000011">
    <property type="protein sequence ID" value="OAG94359.1"/>
    <property type="molecule type" value="Genomic_DNA"/>
</dbReference>
<evidence type="ECO:0000313" key="2">
    <source>
        <dbReference type="EMBL" id="OPG15244.1"/>
    </source>
</evidence>
<dbReference type="RefSeq" id="WP_067562974.1">
    <property type="nucleotide sequence ID" value="NZ_LSUQ01000011.1"/>
</dbReference>
<dbReference type="Proteomes" id="UP000077421">
    <property type="component" value="Unassembled WGS sequence"/>
</dbReference>